<name>A0ACC1MYB4_9HYPO</name>
<evidence type="ECO:0000313" key="1">
    <source>
        <dbReference type="EMBL" id="KAJ2971990.1"/>
    </source>
</evidence>
<dbReference type="EMBL" id="JANJQO010001233">
    <property type="protein sequence ID" value="KAJ2971990.1"/>
    <property type="molecule type" value="Genomic_DNA"/>
</dbReference>
<accession>A0ACC1MYB4</accession>
<gene>
    <name evidence="1" type="ORF">NQ176_g7412</name>
</gene>
<protein>
    <submittedName>
        <fullName evidence="1">Uncharacterized protein</fullName>
    </submittedName>
</protein>
<evidence type="ECO:0000313" key="2">
    <source>
        <dbReference type="Proteomes" id="UP001143910"/>
    </source>
</evidence>
<reference evidence="1" key="1">
    <citation type="submission" date="2022-08" db="EMBL/GenBank/DDBJ databases">
        <title>Genome Sequence of Lecanicillium fungicola.</title>
        <authorList>
            <person name="Buettner E."/>
        </authorList>
    </citation>
    <scope>NUCLEOTIDE SEQUENCE</scope>
    <source>
        <strain evidence="1">Babe33</strain>
    </source>
</reference>
<keyword evidence="2" id="KW-1185">Reference proteome</keyword>
<sequence>MPTATQAKLKRLQPILANVRGIVLAAAGLDPHKLAPIVCASIFFSIDILFNVMDAEEKDKILDILCQCGTAIKEGISFEMNFTKADHHRAAVRIKDMTFLTSEKYRVALELVQDIRESCRDMKKTYKSFLGKVKDYTTTVGRAFKRHLTSEVLNWSTKGKELARLSAQFTVEKKCLDEAIENDANTVKVSDWIREDKDPEPSLADLKRSSMPDGRHGDAGQWLLQGEAFRKWCGTFHVTPAQSCSTDGNNPPGEPPKRVLWLKGGLGTGKTTLMYHTYNHLKDNPDIAPIGKILRVIPYFCDSTKTEQTSSTTPVTILRALASRMAILPDLSLAPIAQKRHHQFPSPQDSSRQLDVDQVKELLKEMINDRHEMDHLVFLVDALDECKGGRAEDFLGFFSEVIEAYENISLICSSHQHVPVADFFETSNRTPGINTLQSIDVTEAQTKEDLARYIDVELERREKRASKSIFYDKQNPPLSKELRERLTDALKRNAQGMFIWAKTWLNICLPVDEYEHRHRVERPEQANQLLKEIERQQQNRADDPLEHAYNYLWSLNQKEHAGDLQFRLFHIILAAMRPLTLQVLTDALRIGRHEFSESIKPEHVRDLYLNFLSEDLDFDSNSLSATWEWNKSAHINSNQVAPERPKFLRFPHNSARRFIIKTLAEKIAADNTTNIRSNDMEESVHTAGDSTLANIYMDLMESSDHPYWSAADICPSNWKNWPIGYLNLDGYINQFTTKPIGLNMILGHNYETRRTLHDYMLAFGFYHCLMTANKRSLSSLDADSFGSEVTNGKGEMGPTALQIACRLGNRGAVRTILQTSKSISEEKLKSVLQDDTAFIFALEADDITVVASLLEFEAQIDSRSSTEGSVAPITSRRIPELWSSSSTPASRYMTLLFYTLHWRKDEEMCRLLALTRPKDINSPGDAGQTLLHKAVKYGYKNLVKDLLERYDADIWAEDSFSCPPAYYARFSAKMTQFLKEKGAKVEFSNDELLRRRGPLSEEDPWMDYFANDTREPWPT</sequence>
<dbReference type="Proteomes" id="UP001143910">
    <property type="component" value="Unassembled WGS sequence"/>
</dbReference>
<comment type="caution">
    <text evidence="1">The sequence shown here is derived from an EMBL/GenBank/DDBJ whole genome shotgun (WGS) entry which is preliminary data.</text>
</comment>
<proteinExistence type="predicted"/>
<organism evidence="1 2">
    <name type="scientific">Zarea fungicola</name>
    <dbReference type="NCBI Taxonomy" id="93591"/>
    <lineage>
        <taxon>Eukaryota</taxon>
        <taxon>Fungi</taxon>
        <taxon>Dikarya</taxon>
        <taxon>Ascomycota</taxon>
        <taxon>Pezizomycotina</taxon>
        <taxon>Sordariomycetes</taxon>
        <taxon>Hypocreomycetidae</taxon>
        <taxon>Hypocreales</taxon>
        <taxon>Cordycipitaceae</taxon>
        <taxon>Zarea</taxon>
    </lineage>
</organism>